<dbReference type="EMBL" id="JABFCT010000007">
    <property type="protein sequence ID" value="KAF5874690.1"/>
    <property type="molecule type" value="Genomic_DNA"/>
</dbReference>
<sequence length="325" mass="36297">MASSQRSLGQSEGSDGKIVGWAQESESEVVELANTSEKDWSERDLSELGENMMRTLARAIDPVLLSLVLEYYLNASQSATTAPLSVGKIPSNPLAHPIHSPKVGSQLGLLTLTALMNWNIPKFALTTSMTAKTEMIQFRGTKIAASDTLKRTYSTLEKPDTKLKLSEKNSKAKARSLKNLPPKEFKVPPTRSALPRSRKSTSFQPESDFPESQEARSYTYRREKIVASLKTLKLIITSSDKADATRYEVVDSEWALSEFTLFRVIVYDKPYPIEQPDRLKIVIRDEDAITVKWNEVIGDYARRSKPPALVIQSWGLDSVFKALGL</sequence>
<accession>A0A8H6AWI3</accession>
<evidence type="ECO:0000313" key="2">
    <source>
        <dbReference type="EMBL" id="KAF5874690.1"/>
    </source>
</evidence>
<evidence type="ECO:0000256" key="1">
    <source>
        <dbReference type="SAM" id="MobiDB-lite"/>
    </source>
</evidence>
<proteinExistence type="predicted"/>
<dbReference type="GeneID" id="59258794"/>
<gene>
    <name evidence="2" type="ORF">Bfra_004705</name>
</gene>
<protein>
    <submittedName>
        <fullName evidence="2">Uncharacterized protein</fullName>
    </submittedName>
</protein>
<dbReference type="RefSeq" id="XP_037193636.1">
    <property type="nucleotide sequence ID" value="XM_037335102.1"/>
</dbReference>
<comment type="caution">
    <text evidence="2">The sequence shown here is derived from an EMBL/GenBank/DDBJ whole genome shotgun (WGS) entry which is preliminary data.</text>
</comment>
<dbReference type="OrthoDB" id="3539704at2759"/>
<reference evidence="2 3" key="1">
    <citation type="journal article" date="2020" name="Phytopathology">
        <title>A high-quality genome resource of Botrytis fragariae, a new and rapidly spreading fungal pathogen causing strawberry gray mold in the U.S.A.</title>
        <authorList>
            <person name="Wu Y."/>
            <person name="Saski C.A."/>
            <person name="Schnabel G."/>
            <person name="Xiao S."/>
            <person name="Hu M."/>
        </authorList>
    </citation>
    <scope>NUCLEOTIDE SEQUENCE [LARGE SCALE GENOMIC DNA]</scope>
    <source>
        <strain evidence="2 3">BVB16</strain>
    </source>
</reference>
<feature type="compositionally biased region" description="Polar residues" evidence="1">
    <location>
        <begin position="1"/>
        <end position="13"/>
    </location>
</feature>
<feature type="region of interest" description="Disordered" evidence="1">
    <location>
        <begin position="160"/>
        <end position="215"/>
    </location>
</feature>
<evidence type="ECO:0000313" key="3">
    <source>
        <dbReference type="Proteomes" id="UP000531561"/>
    </source>
</evidence>
<feature type="region of interest" description="Disordered" evidence="1">
    <location>
        <begin position="1"/>
        <end position="23"/>
    </location>
</feature>
<feature type="compositionally biased region" description="Basic and acidic residues" evidence="1">
    <location>
        <begin position="160"/>
        <end position="170"/>
    </location>
</feature>
<name>A0A8H6AWI3_9HELO</name>
<keyword evidence="3" id="KW-1185">Reference proteome</keyword>
<organism evidence="2 3">
    <name type="scientific">Botrytis fragariae</name>
    <dbReference type="NCBI Taxonomy" id="1964551"/>
    <lineage>
        <taxon>Eukaryota</taxon>
        <taxon>Fungi</taxon>
        <taxon>Dikarya</taxon>
        <taxon>Ascomycota</taxon>
        <taxon>Pezizomycotina</taxon>
        <taxon>Leotiomycetes</taxon>
        <taxon>Helotiales</taxon>
        <taxon>Sclerotiniaceae</taxon>
        <taxon>Botrytis</taxon>
    </lineage>
</organism>
<dbReference type="Proteomes" id="UP000531561">
    <property type="component" value="Unassembled WGS sequence"/>
</dbReference>
<dbReference type="AlphaFoldDB" id="A0A8H6AWI3"/>